<dbReference type="GO" id="GO:0004386">
    <property type="term" value="F:helicase activity"/>
    <property type="evidence" value="ECO:0007669"/>
    <property type="project" value="UniProtKB-KW"/>
</dbReference>
<dbReference type="SUPFAM" id="SSF52540">
    <property type="entry name" value="P-loop containing nucleoside triphosphate hydrolases"/>
    <property type="match status" value="1"/>
</dbReference>
<keyword evidence="2" id="KW-0378">Hydrolase</keyword>
<dbReference type="Proteomes" id="UP000886217">
    <property type="component" value="Unassembled WGS sequence"/>
</dbReference>
<feature type="domain" description="Helicase ATP-binding" evidence="5">
    <location>
        <begin position="17"/>
        <end position="80"/>
    </location>
</feature>
<dbReference type="PANTHER" id="PTHR14025">
    <property type="entry name" value="FANCONI ANEMIA GROUP M FANCM FAMILY MEMBER"/>
    <property type="match status" value="1"/>
</dbReference>
<dbReference type="InterPro" id="IPR011545">
    <property type="entry name" value="DEAD/DEAH_box_helicase_dom"/>
</dbReference>
<proteinExistence type="predicted"/>
<dbReference type="InterPro" id="IPR027417">
    <property type="entry name" value="P-loop_NTPase"/>
</dbReference>
<dbReference type="Gene3D" id="3.40.50.300">
    <property type="entry name" value="P-loop containing nucleotide triphosphate hydrolases"/>
    <property type="match status" value="1"/>
</dbReference>
<evidence type="ECO:0000256" key="3">
    <source>
        <dbReference type="ARBA" id="ARBA00022806"/>
    </source>
</evidence>
<dbReference type="EMBL" id="DRTU01000265">
    <property type="protein sequence ID" value="HHI01103.1"/>
    <property type="molecule type" value="Genomic_DNA"/>
</dbReference>
<dbReference type="PANTHER" id="PTHR14025:SF20">
    <property type="entry name" value="FANCONI ANEMIA GROUP M PROTEIN"/>
    <property type="match status" value="1"/>
</dbReference>
<keyword evidence="1" id="KW-0547">Nucleotide-binding</keyword>
<accession>A0A7C5NT99</accession>
<dbReference type="GO" id="GO:0003676">
    <property type="term" value="F:nucleic acid binding"/>
    <property type="evidence" value="ECO:0007669"/>
    <property type="project" value="InterPro"/>
</dbReference>
<evidence type="ECO:0000313" key="6">
    <source>
        <dbReference type="EMBL" id="HHI01103.1"/>
    </source>
</evidence>
<dbReference type="GO" id="GO:0016787">
    <property type="term" value="F:hydrolase activity"/>
    <property type="evidence" value="ECO:0007669"/>
    <property type="project" value="UniProtKB-KW"/>
</dbReference>
<dbReference type="PROSITE" id="PS51192">
    <property type="entry name" value="HELICASE_ATP_BIND_1"/>
    <property type="match status" value="1"/>
</dbReference>
<keyword evidence="3 6" id="KW-0347">Helicase</keyword>
<dbReference type="InterPro" id="IPR014001">
    <property type="entry name" value="Helicase_ATP-bd"/>
</dbReference>
<name>A0A7C5NT99_THELI</name>
<dbReference type="AlphaFoldDB" id="A0A7C5NT99"/>
<comment type="caution">
    <text evidence="6">The sequence shown here is derived from an EMBL/GenBank/DDBJ whole genome shotgun (WGS) entry which is preliminary data.</text>
</comment>
<feature type="non-terminal residue" evidence="6">
    <location>
        <position position="80"/>
    </location>
</feature>
<organism evidence="6">
    <name type="scientific">Thermococcus litoralis</name>
    <dbReference type="NCBI Taxonomy" id="2265"/>
    <lineage>
        <taxon>Archaea</taxon>
        <taxon>Methanobacteriati</taxon>
        <taxon>Methanobacteriota</taxon>
        <taxon>Thermococci</taxon>
        <taxon>Thermococcales</taxon>
        <taxon>Thermococcaceae</taxon>
        <taxon>Thermococcus</taxon>
    </lineage>
</organism>
<dbReference type="Pfam" id="PF00270">
    <property type="entry name" value="DEAD"/>
    <property type="match status" value="1"/>
</dbReference>
<sequence length="80" mass="9265">MYLRKDLIQPRVYQEVIYAKCKDRNSLVVLPTGLGKTLIAQMIADYRLSKYGGRVLMLAPTKPLALQHRESFLRLFDLPE</sequence>
<dbReference type="GO" id="GO:0005524">
    <property type="term" value="F:ATP binding"/>
    <property type="evidence" value="ECO:0007669"/>
    <property type="project" value="UniProtKB-KW"/>
</dbReference>
<keyword evidence="4" id="KW-0067">ATP-binding</keyword>
<evidence type="ECO:0000256" key="1">
    <source>
        <dbReference type="ARBA" id="ARBA00022741"/>
    </source>
</evidence>
<evidence type="ECO:0000256" key="2">
    <source>
        <dbReference type="ARBA" id="ARBA00022801"/>
    </source>
</evidence>
<reference evidence="6" key="1">
    <citation type="journal article" date="2020" name="mSystems">
        <title>Genome- and Community-Level Interaction Insights into Carbon Utilization and Element Cycling Functions of Hydrothermarchaeota in Hydrothermal Sediment.</title>
        <authorList>
            <person name="Zhou Z."/>
            <person name="Liu Y."/>
            <person name="Xu W."/>
            <person name="Pan J."/>
            <person name="Luo Z.H."/>
            <person name="Li M."/>
        </authorList>
    </citation>
    <scope>NUCLEOTIDE SEQUENCE [LARGE SCALE GENOMIC DNA]</scope>
    <source>
        <strain evidence="6">HyVt-93</strain>
    </source>
</reference>
<protein>
    <submittedName>
        <fullName evidence="6">DEAD/DEAH box helicase</fullName>
    </submittedName>
</protein>
<evidence type="ECO:0000256" key="4">
    <source>
        <dbReference type="ARBA" id="ARBA00022840"/>
    </source>
</evidence>
<evidence type="ECO:0000259" key="5">
    <source>
        <dbReference type="PROSITE" id="PS51192"/>
    </source>
</evidence>
<gene>
    <name evidence="6" type="ORF">ENL40_06530</name>
</gene>
<dbReference type="GO" id="GO:0140097">
    <property type="term" value="F:catalytic activity, acting on DNA"/>
    <property type="evidence" value="ECO:0007669"/>
    <property type="project" value="UniProtKB-ARBA"/>
</dbReference>